<dbReference type="PRINTS" id="PR00455">
    <property type="entry name" value="HTHTETR"/>
</dbReference>
<dbReference type="Pfam" id="PF00440">
    <property type="entry name" value="TetR_N"/>
    <property type="match status" value="1"/>
</dbReference>
<evidence type="ECO:0000256" key="2">
    <source>
        <dbReference type="PROSITE-ProRule" id="PRU00335"/>
    </source>
</evidence>
<dbReference type="OrthoDB" id="268339at2"/>
<evidence type="ECO:0000313" key="5">
    <source>
        <dbReference type="Proteomes" id="UP000245133"/>
    </source>
</evidence>
<dbReference type="Gene3D" id="1.10.357.10">
    <property type="entry name" value="Tetracycline Repressor, domain 2"/>
    <property type="match status" value="1"/>
</dbReference>
<dbReference type="PROSITE" id="PS50977">
    <property type="entry name" value="HTH_TETR_2"/>
    <property type="match status" value="1"/>
</dbReference>
<protein>
    <submittedName>
        <fullName evidence="4">Transcriptional regulator, TetR family</fullName>
    </submittedName>
</protein>
<keyword evidence="1 2" id="KW-0238">DNA-binding</keyword>
<dbReference type="PANTHER" id="PTHR43479">
    <property type="entry name" value="ACREF/ENVCD OPERON REPRESSOR-RELATED"/>
    <property type="match status" value="1"/>
</dbReference>
<dbReference type="SUPFAM" id="SSF48498">
    <property type="entry name" value="Tetracyclin repressor-like, C-terminal domain"/>
    <property type="match status" value="1"/>
</dbReference>
<name>A0A2P2E3P8_9LEPT</name>
<proteinExistence type="predicted"/>
<dbReference type="RefSeq" id="WP_108977790.1">
    <property type="nucleotide sequence ID" value="NZ_BFBB01000008.1"/>
</dbReference>
<evidence type="ECO:0000256" key="1">
    <source>
        <dbReference type="ARBA" id="ARBA00023125"/>
    </source>
</evidence>
<dbReference type="InterPro" id="IPR050624">
    <property type="entry name" value="HTH-type_Tx_Regulator"/>
</dbReference>
<comment type="caution">
    <text evidence="4">The sequence shown here is derived from an EMBL/GenBank/DDBJ whole genome shotgun (WGS) entry which is preliminary data.</text>
</comment>
<organism evidence="4 5">
    <name type="scientific">Leptospira ryugenii</name>
    <dbReference type="NCBI Taxonomy" id="1917863"/>
    <lineage>
        <taxon>Bacteria</taxon>
        <taxon>Pseudomonadati</taxon>
        <taxon>Spirochaetota</taxon>
        <taxon>Spirochaetia</taxon>
        <taxon>Leptospirales</taxon>
        <taxon>Leptospiraceae</taxon>
        <taxon>Leptospira</taxon>
    </lineage>
</organism>
<dbReference type="Proteomes" id="UP000245133">
    <property type="component" value="Unassembled WGS sequence"/>
</dbReference>
<reference evidence="4 5" key="1">
    <citation type="submission" date="2018-02" db="EMBL/GenBank/DDBJ databases">
        <title>Novel Leptospira species isolated from soil and water in Japan.</title>
        <authorList>
            <person name="Nakao R."/>
            <person name="Masuzawa T."/>
        </authorList>
    </citation>
    <scope>NUCLEOTIDE SEQUENCE [LARGE SCALE GENOMIC DNA]</scope>
    <source>
        <strain evidence="4 5">YH101</strain>
    </source>
</reference>
<feature type="DNA-binding region" description="H-T-H motif" evidence="2">
    <location>
        <begin position="35"/>
        <end position="54"/>
    </location>
</feature>
<dbReference type="InterPro" id="IPR009057">
    <property type="entry name" value="Homeodomain-like_sf"/>
</dbReference>
<dbReference type="InterPro" id="IPR001647">
    <property type="entry name" value="HTH_TetR"/>
</dbReference>
<dbReference type="InterPro" id="IPR036271">
    <property type="entry name" value="Tet_transcr_reg_TetR-rel_C_sf"/>
</dbReference>
<sequence>MAIQDRKLREKEEKRRLILDTAMKLFVTEGFENVSTRKIGEKIEFSPTLIYFYFQSKEEILYTLYLEGFQKLMDRLSDTNKIHNPLKRLEEAIRLSIDFSIEQPEYVYLMLSIRPDNKSSDYKWDQSLRVKDFFGTITKEASDQGYIEAKDLEMLNLTSWAYNHGISSLYSMSKANDFPYKLDRETLYQSVKFYIKLISKKKKTNQH</sequence>
<accession>A0A2P2E3P8</accession>
<feature type="domain" description="HTH tetR-type" evidence="3">
    <location>
        <begin position="12"/>
        <end position="72"/>
    </location>
</feature>
<keyword evidence="5" id="KW-1185">Reference proteome</keyword>
<dbReference type="GO" id="GO:0003677">
    <property type="term" value="F:DNA binding"/>
    <property type="evidence" value="ECO:0007669"/>
    <property type="project" value="UniProtKB-UniRule"/>
</dbReference>
<dbReference type="AlphaFoldDB" id="A0A2P2E3P8"/>
<evidence type="ECO:0000259" key="3">
    <source>
        <dbReference type="PROSITE" id="PS50977"/>
    </source>
</evidence>
<gene>
    <name evidence="4" type="ORF">LPTSP4_29910</name>
</gene>
<evidence type="ECO:0000313" key="4">
    <source>
        <dbReference type="EMBL" id="GBF51454.1"/>
    </source>
</evidence>
<dbReference type="EMBL" id="BFBB01000008">
    <property type="protein sequence ID" value="GBF51454.1"/>
    <property type="molecule type" value="Genomic_DNA"/>
</dbReference>
<dbReference type="SUPFAM" id="SSF46689">
    <property type="entry name" value="Homeodomain-like"/>
    <property type="match status" value="1"/>
</dbReference>
<dbReference type="PANTHER" id="PTHR43479:SF11">
    <property type="entry name" value="ACREF_ENVCD OPERON REPRESSOR-RELATED"/>
    <property type="match status" value="1"/>
</dbReference>